<dbReference type="PROSITE" id="PS51717">
    <property type="entry name" value="G_VLIG"/>
    <property type="match status" value="1"/>
</dbReference>
<sequence>MGERKAHRRELALLLGHSYKSSGQYDVTLTTHLRLQQTESAGGRSWRLERKPAVWTIHLSDYQVEGGGQLPPQLKVIATTDNTNFTVPHRKSEMIGLTKGAGAQGKSTMLNTIFGVQFSEKCGFRYFLIVDTEGLRAPELDALKRQRHDNELATFVIGLANLTIINIKADKKAMLGRFVIKDKLDAMTRKAAEQAGLVANLFCDVITFDYEKDVSFFPDLWTGRPPMAHEYSEWSRSFKKQMDEWEQKAQNILMSCLMENLPAEYQAKKAELPEFVNDEYKQLKGMMDKYFDESSEQETIAKWKDETESDLKYLKKKLERHAAETCDQLFNFRNNRARADSK</sequence>
<dbReference type="InterPro" id="IPR027417">
    <property type="entry name" value="P-loop_NTPase"/>
</dbReference>
<organism evidence="2 3">
    <name type="scientific">Geodia barretti</name>
    <name type="common">Barrett's horny sponge</name>
    <dbReference type="NCBI Taxonomy" id="519541"/>
    <lineage>
        <taxon>Eukaryota</taxon>
        <taxon>Metazoa</taxon>
        <taxon>Porifera</taxon>
        <taxon>Demospongiae</taxon>
        <taxon>Heteroscleromorpha</taxon>
        <taxon>Tetractinellida</taxon>
        <taxon>Astrophorina</taxon>
        <taxon>Geodiidae</taxon>
        <taxon>Geodia</taxon>
    </lineage>
</organism>
<dbReference type="InterPro" id="IPR030383">
    <property type="entry name" value="G_VLIG_dom"/>
</dbReference>
<dbReference type="Gene3D" id="3.40.50.300">
    <property type="entry name" value="P-loop containing nucleotide triphosphate hydrolases"/>
    <property type="match status" value="1"/>
</dbReference>
<proteinExistence type="predicted"/>
<dbReference type="PANTHER" id="PTHR22796">
    <property type="entry name" value="URG4-RELATED"/>
    <property type="match status" value="1"/>
</dbReference>
<keyword evidence="3" id="KW-1185">Reference proteome</keyword>
<dbReference type="SUPFAM" id="SSF52540">
    <property type="entry name" value="P-loop containing nucleoside triphosphate hydrolases"/>
    <property type="match status" value="1"/>
</dbReference>
<evidence type="ECO:0000259" key="1">
    <source>
        <dbReference type="PROSITE" id="PS51717"/>
    </source>
</evidence>
<dbReference type="AlphaFoldDB" id="A0AA35SLY4"/>
<protein>
    <submittedName>
        <fullName evidence="2">Interferon-induced very large GTPase 1</fullName>
    </submittedName>
</protein>
<accession>A0AA35SLY4</accession>
<dbReference type="GO" id="GO:0005525">
    <property type="term" value="F:GTP binding"/>
    <property type="evidence" value="ECO:0007669"/>
    <property type="project" value="InterPro"/>
</dbReference>
<comment type="caution">
    <text evidence="2">The sequence shown here is derived from an EMBL/GenBank/DDBJ whole genome shotgun (WGS) entry which is preliminary data.</text>
</comment>
<dbReference type="EMBL" id="CASHTH010002540">
    <property type="protein sequence ID" value="CAI8031487.1"/>
    <property type="molecule type" value="Genomic_DNA"/>
</dbReference>
<dbReference type="Pfam" id="PF25974">
    <property type="entry name" value="URGCP_9th"/>
    <property type="match status" value="1"/>
</dbReference>
<dbReference type="InterPro" id="IPR058641">
    <property type="entry name" value="GVIN1_dom"/>
</dbReference>
<evidence type="ECO:0000313" key="2">
    <source>
        <dbReference type="EMBL" id="CAI8031487.1"/>
    </source>
</evidence>
<feature type="domain" description="VLIG-type G" evidence="1">
    <location>
        <begin position="91"/>
        <end position="175"/>
    </location>
</feature>
<evidence type="ECO:0000313" key="3">
    <source>
        <dbReference type="Proteomes" id="UP001174909"/>
    </source>
</evidence>
<gene>
    <name evidence="2" type="ORF">GBAR_LOCUS17866</name>
</gene>
<dbReference type="Proteomes" id="UP001174909">
    <property type="component" value="Unassembled WGS sequence"/>
</dbReference>
<dbReference type="PANTHER" id="PTHR22796:SF1">
    <property type="entry name" value="VWFA DOMAIN-CONTAINING PROTEIN"/>
    <property type="match status" value="1"/>
</dbReference>
<name>A0AA35SLY4_GEOBA</name>
<reference evidence="2" key="1">
    <citation type="submission" date="2023-03" db="EMBL/GenBank/DDBJ databases">
        <authorList>
            <person name="Steffen K."/>
            <person name="Cardenas P."/>
        </authorList>
    </citation>
    <scope>NUCLEOTIDE SEQUENCE</scope>
</reference>